<organism evidence="1 2">
    <name type="scientific">Cavenderia fasciculata</name>
    <name type="common">Slime mold</name>
    <name type="synonym">Dictyostelium fasciculatum</name>
    <dbReference type="NCBI Taxonomy" id="261658"/>
    <lineage>
        <taxon>Eukaryota</taxon>
        <taxon>Amoebozoa</taxon>
        <taxon>Evosea</taxon>
        <taxon>Eumycetozoa</taxon>
        <taxon>Dictyostelia</taxon>
        <taxon>Acytosteliales</taxon>
        <taxon>Cavenderiaceae</taxon>
        <taxon>Cavenderia</taxon>
    </lineage>
</organism>
<dbReference type="AlphaFoldDB" id="F4PMH5"/>
<gene>
    <name evidence="1" type="ORF">DFA_05756</name>
</gene>
<dbReference type="KEGG" id="dfa:DFA_05756"/>
<dbReference type="RefSeq" id="XP_004361473.1">
    <property type="nucleotide sequence ID" value="XM_004361416.1"/>
</dbReference>
<sequence length="185" mass="21673">TSSEKGDQSKDLERLKAQTRNIQKIRNSLGRVSRFSQSFIDSAYAPKERKDSLLRVLRSTKQYESNQDINIVYKFIDLLSDPYQGTFIPKKDRIEIIELVQQINHKGPNNMFLFDGNVIEDFVLDAFQAFQVSRWFINPLNQLQMVVLVDMEEEDFYSQLLKELKSPNGGISESYLKESFQYRKD</sequence>
<feature type="non-terminal residue" evidence="1">
    <location>
        <position position="1"/>
    </location>
</feature>
<proteinExistence type="predicted"/>
<evidence type="ECO:0000313" key="1">
    <source>
        <dbReference type="EMBL" id="EGG23622.1"/>
    </source>
</evidence>
<dbReference type="GeneID" id="14875770"/>
<name>F4PMH5_CACFS</name>
<protein>
    <submittedName>
        <fullName evidence="1">Uncharacterized protein</fullName>
    </submittedName>
</protein>
<dbReference type="Proteomes" id="UP000007797">
    <property type="component" value="Unassembled WGS sequence"/>
</dbReference>
<keyword evidence="2" id="KW-1185">Reference proteome</keyword>
<accession>F4PMH5</accession>
<evidence type="ECO:0000313" key="2">
    <source>
        <dbReference type="Proteomes" id="UP000007797"/>
    </source>
</evidence>
<dbReference type="EMBL" id="GL883008">
    <property type="protein sequence ID" value="EGG23622.1"/>
    <property type="molecule type" value="Genomic_DNA"/>
</dbReference>
<reference evidence="2" key="1">
    <citation type="journal article" date="2011" name="Genome Res.">
        <title>Phylogeny-wide analysis of social amoeba genomes highlights ancient origins for complex intercellular communication.</title>
        <authorList>
            <person name="Heidel A.J."/>
            <person name="Lawal H.M."/>
            <person name="Felder M."/>
            <person name="Schilde C."/>
            <person name="Helps N.R."/>
            <person name="Tunggal B."/>
            <person name="Rivero F."/>
            <person name="John U."/>
            <person name="Schleicher M."/>
            <person name="Eichinger L."/>
            <person name="Platzer M."/>
            <person name="Noegel A.A."/>
            <person name="Schaap P."/>
            <person name="Gloeckner G."/>
        </authorList>
    </citation>
    <scope>NUCLEOTIDE SEQUENCE [LARGE SCALE GENOMIC DNA]</scope>
    <source>
        <strain evidence="2">SH3</strain>
    </source>
</reference>